<evidence type="ECO:0000313" key="5">
    <source>
        <dbReference type="Proteomes" id="UP001295740"/>
    </source>
</evidence>
<sequence>MEPAVDCAYEMTMKRNPALEEFRGISCNFPEAELWRTKDLFLPHPTKPKLWKFHARTDDIIVLSNGDKYNPVPSETQIAAHPLLAGALITGQGYPQPSLLLEPKDHSRDLTSLVGEVWPTVEQANADVPRQGRITRGMILVTTSSKPFERAAKGTVIRSTTAKKYEQEIAQLYADETSRNFQHIVLGPSPSFATTVKFVNEVVACVFPAYSSRKDDDLFVMGLDSLQTTEMVSLLKAGIQAGREGLTASWLSPRFVYEHSSVDNMAQAIQHKQMETMVDKCIYDLPKRSKEPSQDLQLPNQHTVMLTGSTGSLGTQILVKLLSDSSVTRVHCLDRSADAHKRISATLASWPVAPTLDTARVSFHQADLGKPGFGLTPTVLSTLRETPTCIIHNAWQVDFNLSLKSFEAVHIRGVRHIIDVSIESTYHPCIAFVSSLSSVGNSRRVSEERQYNLLPENSPLAINLGAAQPLGYGESKAVAERILAHAAQTSGVRTAIMRVGQVAGPIGEGNGARWDETEWLPLLLKTSKATGRLPLLLNRDDGSLLASVDWVPSDVLASAVGDIATNFAGNICSDLSACEVVHLVNPEVRPWEDLLPVMKSRLGVSQVVSLSDWVAELEQVDVNDKDALRSRPAVKILDFFRDMGQGGGGGGGGDEAAFSTERASRMSETLRRLGPVRDEWMEKWMMDLGI</sequence>
<comment type="caution">
    <text evidence="4">The sequence shown here is derived from an EMBL/GenBank/DDBJ whole genome shotgun (WGS) entry which is preliminary data.</text>
</comment>
<reference evidence="4" key="1">
    <citation type="submission" date="2023-10" db="EMBL/GenBank/DDBJ databases">
        <authorList>
            <person name="Hackl T."/>
        </authorList>
    </citation>
    <scope>NUCLEOTIDE SEQUENCE</scope>
</reference>
<organism evidence="4 5">
    <name type="scientific">Anthostomella pinea</name>
    <dbReference type="NCBI Taxonomy" id="933095"/>
    <lineage>
        <taxon>Eukaryota</taxon>
        <taxon>Fungi</taxon>
        <taxon>Dikarya</taxon>
        <taxon>Ascomycota</taxon>
        <taxon>Pezizomycotina</taxon>
        <taxon>Sordariomycetes</taxon>
        <taxon>Xylariomycetidae</taxon>
        <taxon>Xylariales</taxon>
        <taxon>Xylariaceae</taxon>
        <taxon>Anthostomella</taxon>
    </lineage>
</organism>
<dbReference type="PANTHER" id="PTHR43439">
    <property type="entry name" value="PHENYLACETATE-COENZYME A LIGASE"/>
    <property type="match status" value="1"/>
</dbReference>
<dbReference type="Gene3D" id="3.40.50.720">
    <property type="entry name" value="NAD(P)-binding Rossmann-like Domain"/>
    <property type="match status" value="1"/>
</dbReference>
<proteinExistence type="predicted"/>
<evidence type="ECO:0000313" key="4">
    <source>
        <dbReference type="EMBL" id="CAJ2500366.1"/>
    </source>
</evidence>
<protein>
    <submittedName>
        <fullName evidence="4">Uu.00g032190.m01.CDS01</fullName>
    </submittedName>
</protein>
<dbReference type="AlphaFoldDB" id="A0AAI8V9N3"/>
<accession>A0AAI8V9N3</accession>
<dbReference type="PANTHER" id="PTHR43439:SF2">
    <property type="entry name" value="ENZYME, PUTATIVE (JCVI)-RELATED"/>
    <property type="match status" value="1"/>
</dbReference>
<evidence type="ECO:0000256" key="2">
    <source>
        <dbReference type="ARBA" id="ARBA00022553"/>
    </source>
</evidence>
<gene>
    <name evidence="4" type="ORF">KHLLAP_LOCUS834</name>
</gene>
<dbReference type="InterPro" id="IPR051414">
    <property type="entry name" value="Adenylate-forming_Reductase"/>
</dbReference>
<dbReference type="Pfam" id="PF23562">
    <property type="entry name" value="AMP-binding_C_3"/>
    <property type="match status" value="1"/>
</dbReference>
<name>A0AAI8V9N3_9PEZI</name>
<dbReference type="InterPro" id="IPR013120">
    <property type="entry name" value="FAR_NAD-bd"/>
</dbReference>
<dbReference type="InterPro" id="IPR036291">
    <property type="entry name" value="NAD(P)-bd_dom_sf"/>
</dbReference>
<keyword evidence="5" id="KW-1185">Reference proteome</keyword>
<evidence type="ECO:0000259" key="3">
    <source>
        <dbReference type="Pfam" id="PF07993"/>
    </source>
</evidence>
<keyword evidence="1" id="KW-0596">Phosphopantetheine</keyword>
<feature type="domain" description="Thioester reductase (TE)" evidence="3">
    <location>
        <begin position="306"/>
        <end position="559"/>
    </location>
</feature>
<dbReference type="Pfam" id="PF07993">
    <property type="entry name" value="NAD_binding_4"/>
    <property type="match status" value="1"/>
</dbReference>
<keyword evidence="2" id="KW-0597">Phosphoprotein</keyword>
<dbReference type="Proteomes" id="UP001295740">
    <property type="component" value="Unassembled WGS sequence"/>
</dbReference>
<dbReference type="SUPFAM" id="SSF51735">
    <property type="entry name" value="NAD(P)-binding Rossmann-fold domains"/>
    <property type="match status" value="1"/>
</dbReference>
<evidence type="ECO:0000256" key="1">
    <source>
        <dbReference type="ARBA" id="ARBA00022450"/>
    </source>
</evidence>
<dbReference type="EMBL" id="CAUWAG010000003">
    <property type="protein sequence ID" value="CAJ2500366.1"/>
    <property type="molecule type" value="Genomic_DNA"/>
</dbReference>